<evidence type="ECO:0000313" key="1">
    <source>
        <dbReference type="EMBL" id="CAI5772395.1"/>
    </source>
</evidence>
<name>A0AA35K6E4_9SAUR</name>
<reference evidence="1" key="1">
    <citation type="submission" date="2022-12" db="EMBL/GenBank/DDBJ databases">
        <authorList>
            <person name="Alioto T."/>
            <person name="Alioto T."/>
            <person name="Gomez Garrido J."/>
        </authorList>
    </citation>
    <scope>NUCLEOTIDE SEQUENCE</scope>
</reference>
<dbReference type="EMBL" id="OX395129">
    <property type="protein sequence ID" value="CAI5772395.1"/>
    <property type="molecule type" value="Genomic_DNA"/>
</dbReference>
<protein>
    <submittedName>
        <fullName evidence="1">Uncharacterized protein</fullName>
    </submittedName>
</protein>
<sequence>MSLARKEAGNTTYQERIQVQVSAQLVFELYDQRLGGAYCAKELPSYSGLIAQAAVQRQFTFRGGDRESCELAVLKRPQRQRLRWRMSCELAQGEVLWGAG</sequence>
<gene>
    <name evidence="1" type="ORF">PODLI_1B025400</name>
</gene>
<keyword evidence="2" id="KW-1185">Reference proteome</keyword>
<proteinExistence type="predicted"/>
<organism evidence="1 2">
    <name type="scientific">Podarcis lilfordi</name>
    <name type="common">Lilford's wall lizard</name>
    <dbReference type="NCBI Taxonomy" id="74358"/>
    <lineage>
        <taxon>Eukaryota</taxon>
        <taxon>Metazoa</taxon>
        <taxon>Chordata</taxon>
        <taxon>Craniata</taxon>
        <taxon>Vertebrata</taxon>
        <taxon>Euteleostomi</taxon>
        <taxon>Lepidosauria</taxon>
        <taxon>Squamata</taxon>
        <taxon>Bifurcata</taxon>
        <taxon>Unidentata</taxon>
        <taxon>Episquamata</taxon>
        <taxon>Laterata</taxon>
        <taxon>Lacertibaenia</taxon>
        <taxon>Lacertidae</taxon>
        <taxon>Podarcis</taxon>
    </lineage>
</organism>
<evidence type="ECO:0000313" key="2">
    <source>
        <dbReference type="Proteomes" id="UP001178461"/>
    </source>
</evidence>
<dbReference type="AlphaFoldDB" id="A0AA35K6E4"/>
<accession>A0AA35K6E4</accession>
<dbReference type="Proteomes" id="UP001178461">
    <property type="component" value="Chromosome 4"/>
</dbReference>